<keyword evidence="2" id="KW-1185">Reference proteome</keyword>
<evidence type="ECO:0000313" key="1">
    <source>
        <dbReference type="EMBL" id="MDO7788452.1"/>
    </source>
</evidence>
<evidence type="ECO:0008006" key="3">
    <source>
        <dbReference type="Google" id="ProtNLM"/>
    </source>
</evidence>
<dbReference type="Gene3D" id="3.40.50.300">
    <property type="entry name" value="P-loop containing nucleotide triphosphate hydrolases"/>
    <property type="match status" value="1"/>
</dbReference>
<evidence type="ECO:0000313" key="2">
    <source>
        <dbReference type="Proteomes" id="UP001172911"/>
    </source>
</evidence>
<organism evidence="1 2">
    <name type="scientific">Desulforamulus aquiferis</name>
    <dbReference type="NCBI Taxonomy" id="1397668"/>
    <lineage>
        <taxon>Bacteria</taxon>
        <taxon>Bacillati</taxon>
        <taxon>Bacillota</taxon>
        <taxon>Clostridia</taxon>
        <taxon>Eubacteriales</taxon>
        <taxon>Peptococcaceae</taxon>
        <taxon>Desulforamulus</taxon>
    </lineage>
</organism>
<reference evidence="1" key="1">
    <citation type="journal article" date="2023" name="J. Hazard. Mater.">
        <title>Anaerobic biodegradation of pyrene and benzo[a]pyrene by a new sulfate-reducing Desulforamulus aquiferis strain DSA.</title>
        <authorList>
            <person name="Zhang Z."/>
            <person name="Sun J."/>
            <person name="Gong X."/>
            <person name="Wang C."/>
            <person name="Wang H."/>
        </authorList>
    </citation>
    <scope>NUCLEOTIDE SEQUENCE</scope>
    <source>
        <strain evidence="1">DSA</strain>
    </source>
</reference>
<gene>
    <name evidence="1" type="ORF">P6N53_14585</name>
</gene>
<dbReference type="AlphaFoldDB" id="A0AAW7ZGP3"/>
<proteinExistence type="predicted"/>
<dbReference type="Proteomes" id="UP001172911">
    <property type="component" value="Unassembled WGS sequence"/>
</dbReference>
<accession>A0AAW7ZGP3</accession>
<reference evidence="1" key="2">
    <citation type="submission" date="2023-03" db="EMBL/GenBank/DDBJ databases">
        <authorList>
            <person name="Zhang Z."/>
        </authorList>
    </citation>
    <scope>NUCLEOTIDE SEQUENCE</scope>
    <source>
        <strain evidence="1">DSA</strain>
    </source>
</reference>
<comment type="caution">
    <text evidence="1">The sequence shown here is derived from an EMBL/GenBank/DDBJ whole genome shotgun (WGS) entry which is preliminary data.</text>
</comment>
<sequence>MLLEDQFSYLGHVKQLGKTGKCSGLYRYKVFGLHVISEILLPELLVTTPRDDIPEVCISIGNVPVGIANAVKKIGSYHLASNQFLFEVTGVGRFYVTNGNSILIEPSEKAEEHLIRLFLLGTAFGGLLIQRGILPIHGSAVVIDGYSVLFAGVTGAGKSTLLAAFRKQGYSFLTDDVAALTMDRNGIVWVHPSYPQQKLWRDSAEITGVNTSTLTPFYIGSNNEKFAVPINSGFCESAMPLAAVYELIWGKCEAVAITPLSNIEKMTVLMDQTYRHWLVDGLGQKISHFKQCAAVSRQITISRLTKPIGLLTLAEQVDLVQRDLAGLKVACHNKFSKEGDIVNELKT</sequence>
<name>A0AAW7ZGP3_9FIRM</name>
<protein>
    <recommendedName>
        <fullName evidence="3">HPr kinase/phosphorylase C-terminal domain-containing protein</fullName>
    </recommendedName>
</protein>
<dbReference type="EMBL" id="JARPTC010000021">
    <property type="protein sequence ID" value="MDO7788452.1"/>
    <property type="molecule type" value="Genomic_DNA"/>
</dbReference>
<dbReference type="InterPro" id="IPR027417">
    <property type="entry name" value="P-loop_NTPase"/>
</dbReference>
<dbReference type="RefSeq" id="WP_304544403.1">
    <property type="nucleotide sequence ID" value="NZ_JARPTC010000021.1"/>
</dbReference>
<dbReference type="SUPFAM" id="SSF53795">
    <property type="entry name" value="PEP carboxykinase-like"/>
    <property type="match status" value="1"/>
</dbReference>